<name>A0A9D4FRJ8_DREPO</name>
<proteinExistence type="predicted"/>
<dbReference type="AlphaFoldDB" id="A0A9D4FRJ8"/>
<evidence type="ECO:0000313" key="1">
    <source>
        <dbReference type="EMBL" id="KAH3801656.1"/>
    </source>
</evidence>
<gene>
    <name evidence="1" type="ORF">DPMN_155314</name>
</gene>
<dbReference type="EMBL" id="JAIWYP010000007">
    <property type="protein sequence ID" value="KAH3801656.1"/>
    <property type="molecule type" value="Genomic_DNA"/>
</dbReference>
<accession>A0A9D4FRJ8</accession>
<reference evidence="1" key="2">
    <citation type="submission" date="2020-11" db="EMBL/GenBank/DDBJ databases">
        <authorList>
            <person name="McCartney M.A."/>
            <person name="Auch B."/>
            <person name="Kono T."/>
            <person name="Mallez S."/>
            <person name="Becker A."/>
            <person name="Gohl D.M."/>
            <person name="Silverstein K.A.T."/>
            <person name="Koren S."/>
            <person name="Bechman K.B."/>
            <person name="Herman A."/>
            <person name="Abrahante J.E."/>
            <person name="Garbe J."/>
        </authorList>
    </citation>
    <scope>NUCLEOTIDE SEQUENCE</scope>
    <source>
        <strain evidence="1">Duluth1</strain>
        <tissue evidence="1">Whole animal</tissue>
    </source>
</reference>
<keyword evidence="2" id="KW-1185">Reference proteome</keyword>
<organism evidence="1 2">
    <name type="scientific">Dreissena polymorpha</name>
    <name type="common">Zebra mussel</name>
    <name type="synonym">Mytilus polymorpha</name>
    <dbReference type="NCBI Taxonomy" id="45954"/>
    <lineage>
        <taxon>Eukaryota</taxon>
        <taxon>Metazoa</taxon>
        <taxon>Spiralia</taxon>
        <taxon>Lophotrochozoa</taxon>
        <taxon>Mollusca</taxon>
        <taxon>Bivalvia</taxon>
        <taxon>Autobranchia</taxon>
        <taxon>Heteroconchia</taxon>
        <taxon>Euheterodonta</taxon>
        <taxon>Imparidentia</taxon>
        <taxon>Neoheterodontei</taxon>
        <taxon>Myida</taxon>
        <taxon>Dreissenoidea</taxon>
        <taxon>Dreissenidae</taxon>
        <taxon>Dreissena</taxon>
    </lineage>
</organism>
<dbReference type="Proteomes" id="UP000828390">
    <property type="component" value="Unassembled WGS sequence"/>
</dbReference>
<comment type="caution">
    <text evidence="1">The sequence shown here is derived from an EMBL/GenBank/DDBJ whole genome shotgun (WGS) entry which is preliminary data.</text>
</comment>
<reference evidence="1" key="1">
    <citation type="journal article" date="2019" name="bioRxiv">
        <title>The Genome of the Zebra Mussel, Dreissena polymorpha: A Resource for Invasive Species Research.</title>
        <authorList>
            <person name="McCartney M.A."/>
            <person name="Auch B."/>
            <person name="Kono T."/>
            <person name="Mallez S."/>
            <person name="Zhang Y."/>
            <person name="Obille A."/>
            <person name="Becker A."/>
            <person name="Abrahante J.E."/>
            <person name="Garbe J."/>
            <person name="Badalamenti J.P."/>
            <person name="Herman A."/>
            <person name="Mangelson H."/>
            <person name="Liachko I."/>
            <person name="Sullivan S."/>
            <person name="Sone E.D."/>
            <person name="Koren S."/>
            <person name="Silverstein K.A.T."/>
            <person name="Beckman K.B."/>
            <person name="Gohl D.M."/>
        </authorList>
    </citation>
    <scope>NUCLEOTIDE SEQUENCE</scope>
    <source>
        <strain evidence="1">Duluth1</strain>
        <tissue evidence="1">Whole animal</tissue>
    </source>
</reference>
<sequence>MMRQTDYKAESGRRDYVDAARVIVCGANPSSIARAMSIVESSNNNLLLSETGLLMRNDALCLHVLMHSLFEYEFYYLANASLMVRSFSPLPDVFF</sequence>
<protein>
    <submittedName>
        <fullName evidence="1">Uncharacterized protein</fullName>
    </submittedName>
</protein>
<evidence type="ECO:0000313" key="2">
    <source>
        <dbReference type="Proteomes" id="UP000828390"/>
    </source>
</evidence>